<feature type="region of interest" description="Disordered" evidence="2">
    <location>
        <begin position="936"/>
        <end position="986"/>
    </location>
</feature>
<feature type="compositionally biased region" description="Polar residues" evidence="2">
    <location>
        <begin position="936"/>
        <end position="966"/>
    </location>
</feature>
<feature type="region of interest" description="Disordered" evidence="2">
    <location>
        <begin position="1"/>
        <end position="22"/>
    </location>
</feature>
<dbReference type="GO" id="GO:0003723">
    <property type="term" value="F:RNA binding"/>
    <property type="evidence" value="ECO:0007669"/>
    <property type="project" value="UniProtKB-UniRule"/>
</dbReference>
<feature type="domain" description="RRM" evidence="3">
    <location>
        <begin position="994"/>
        <end position="1067"/>
    </location>
</feature>
<dbReference type="InterPro" id="IPR035979">
    <property type="entry name" value="RBD_domain_sf"/>
</dbReference>
<evidence type="ECO:0000256" key="2">
    <source>
        <dbReference type="SAM" id="MobiDB-lite"/>
    </source>
</evidence>
<feature type="compositionally biased region" description="Basic and acidic residues" evidence="2">
    <location>
        <begin position="828"/>
        <end position="838"/>
    </location>
</feature>
<dbReference type="EMBL" id="HE573024">
    <property type="protein sequence ID" value="CCC49410.1"/>
    <property type="molecule type" value="Genomic_DNA"/>
</dbReference>
<evidence type="ECO:0000259" key="3">
    <source>
        <dbReference type="PROSITE" id="PS50102"/>
    </source>
</evidence>
<dbReference type="SMART" id="SM00360">
    <property type="entry name" value="RRM"/>
    <property type="match status" value="2"/>
</dbReference>
<name>G0U013_TRYVY</name>
<feature type="region of interest" description="Disordered" evidence="2">
    <location>
        <begin position="820"/>
        <end position="915"/>
    </location>
</feature>
<accession>G0U013</accession>
<dbReference type="InterPro" id="IPR000504">
    <property type="entry name" value="RRM_dom"/>
</dbReference>
<keyword evidence="1" id="KW-0694">RNA-binding</keyword>
<evidence type="ECO:0000256" key="1">
    <source>
        <dbReference type="PROSITE-ProRule" id="PRU00176"/>
    </source>
</evidence>
<feature type="compositionally biased region" description="Low complexity" evidence="2">
    <location>
        <begin position="869"/>
        <end position="882"/>
    </location>
</feature>
<dbReference type="AlphaFoldDB" id="G0U013"/>
<feature type="non-terminal residue" evidence="4">
    <location>
        <position position="1067"/>
    </location>
</feature>
<gene>
    <name evidence="4" type="ORF">TVY486_0800170</name>
</gene>
<feature type="compositionally biased region" description="Polar residues" evidence="2">
    <location>
        <begin position="843"/>
        <end position="857"/>
    </location>
</feature>
<dbReference type="CDD" id="cd00590">
    <property type="entry name" value="RRM_SF"/>
    <property type="match status" value="2"/>
</dbReference>
<reference evidence="4" key="1">
    <citation type="journal article" date="2012" name="Proc. Natl. Acad. Sci. U.S.A.">
        <title>Antigenic diversity is generated by distinct evolutionary mechanisms in African trypanosome species.</title>
        <authorList>
            <person name="Jackson A.P."/>
            <person name="Berry A."/>
            <person name="Aslett M."/>
            <person name="Allison H.C."/>
            <person name="Burton P."/>
            <person name="Vavrova-Anderson J."/>
            <person name="Brown R."/>
            <person name="Browne H."/>
            <person name="Corton N."/>
            <person name="Hauser H."/>
            <person name="Gamble J."/>
            <person name="Gilderthorp R."/>
            <person name="Marcello L."/>
            <person name="McQuillan J."/>
            <person name="Otto T.D."/>
            <person name="Quail M.A."/>
            <person name="Sanders M.J."/>
            <person name="van Tonder A."/>
            <person name="Ginger M.L."/>
            <person name="Field M.C."/>
            <person name="Barry J.D."/>
            <person name="Hertz-Fowler C."/>
            <person name="Berriman M."/>
        </authorList>
    </citation>
    <scope>NUCLEOTIDE SEQUENCE</scope>
    <source>
        <strain evidence="4">Y486</strain>
    </source>
</reference>
<protein>
    <submittedName>
        <fullName evidence="4">Putative RNA-binding protein</fullName>
    </submittedName>
</protein>
<dbReference type="Pfam" id="PF00076">
    <property type="entry name" value="RRM_1"/>
    <property type="match status" value="1"/>
</dbReference>
<dbReference type="SUPFAM" id="SSF54928">
    <property type="entry name" value="RNA-binding domain, RBD"/>
    <property type="match status" value="3"/>
</dbReference>
<sequence length="1067" mass="117204">MHMEGGQSCSTEEAGVIDSQREGKGGFAVTADDSVWDLASPGKGNTVNVAGTATLSTWTVSNETEQYPAKSTLNPDAKEFHLPVWSADYPFSSPSVDVQVLLHNHTLACSRGQVPSMALPWPASKTSDTNDSIFSHPAQEEVSKWSATVPSICIPMRDGSGGVGVGVGRLTAPVHMTPRTAAAQIAKDFEQERRNGDFHVVVVFNLEPRTSKDDLLGIFFPMNAKKAEILPQSQSMRPNRRAGVVFFPSKAFAEVAVEKFNDFVPNGQHQPLTVIYCPDALSEDEEKKTRATVVQQRPAATSQAVRLHNLHQPAWATSSRPWRLPQGRDLDQVHNEMWRSVQNVLFKHTGVTRHFVAVHGLDPEKVEDVISRNFVRSGEEQYNVWTPGLCRSLSALVWYEEEARAMEILSLFQSRPPDGQVQPVETVYLNRLFGTYKRNTNAISPHPQMFTITRETQAANMPLLDTSNLAFDKIDEFFLRNHGSPELHLVAVHNLPPQMDKKSLLRLFSRHGALSAEIFPNPIRYKDGVCSSGVVLFDNESVACEAADKLNNFHFKEQSTPIFTRHLVRPSPVPVADEGMQGVDTLSNTVKKLASESMGNALVNASNSALLTAVIKELYASVVNADQLAEKMYNLVVSPDATMAMAEHLASVIVNILKAFGHHAQALSTPLVNALLALHEKLNIPRRGSRETAGLESGEGRNSPMARNVIFVGHIARALLQLLMDNKQPDEPRKVAAVLSAYLFQYCYLKKSPYELAVKIMTENEEKLRRAREFEQNRQMSVKPAAQFSCDCEEETNHKPWLTMLACLDELTSVWRRNNRSRAKKDPHRKEYERRLDELVPGGSTQAGGSASLNASARPTPRRVIAKVTPGSGTGTSTSSPGVTLASPPSMHTNTRSGMGDANSASQDVSLDNGSSYIMTPHSVFGADQSIPSVCTRQTNSAQTGSTASQKQKNAQTRTQAESTGGSDSGRPLPGPRAGGHAHGVYSQSELMERTVYITKLPSTLRRAQFRRLLMHFGELNKVRLCRDDNQPTTKDDKTLAGACTLGIQGSAGSLWFSFVEFADPRG</sequence>
<dbReference type="InterPro" id="IPR012677">
    <property type="entry name" value="Nucleotide-bd_a/b_plait_sf"/>
</dbReference>
<feature type="compositionally biased region" description="Polar residues" evidence="2">
    <location>
        <begin position="890"/>
        <end position="915"/>
    </location>
</feature>
<evidence type="ECO:0000313" key="4">
    <source>
        <dbReference type="EMBL" id="CCC49410.1"/>
    </source>
</evidence>
<dbReference type="Gene3D" id="3.30.70.330">
    <property type="match status" value="2"/>
</dbReference>
<dbReference type="PROSITE" id="PS50102">
    <property type="entry name" value="RRM"/>
    <property type="match status" value="1"/>
</dbReference>
<organism evidence="4">
    <name type="scientific">Trypanosoma vivax (strain Y486)</name>
    <dbReference type="NCBI Taxonomy" id="1055687"/>
    <lineage>
        <taxon>Eukaryota</taxon>
        <taxon>Discoba</taxon>
        <taxon>Euglenozoa</taxon>
        <taxon>Kinetoplastea</taxon>
        <taxon>Metakinetoplastina</taxon>
        <taxon>Trypanosomatida</taxon>
        <taxon>Trypanosomatidae</taxon>
        <taxon>Trypanosoma</taxon>
        <taxon>Duttonella</taxon>
    </lineage>
</organism>
<proteinExistence type="predicted"/>